<dbReference type="InterPro" id="IPR019448">
    <property type="entry name" value="NT-C2"/>
</dbReference>
<dbReference type="PROSITE" id="PS51840">
    <property type="entry name" value="C2_NT"/>
    <property type="match status" value="1"/>
</dbReference>
<reference evidence="4" key="2">
    <citation type="submission" date="2025-08" db="UniProtKB">
        <authorList>
            <consortium name="RefSeq"/>
        </authorList>
    </citation>
    <scope>IDENTIFICATION</scope>
    <source>
        <tissue evidence="4">Young leaves</tissue>
    </source>
</reference>
<protein>
    <submittedName>
        <fullName evidence="4">Uncharacterized protein LOC103708227</fullName>
    </submittedName>
</protein>
<feature type="compositionally biased region" description="Polar residues" evidence="1">
    <location>
        <begin position="294"/>
        <end position="303"/>
    </location>
</feature>
<feature type="region of interest" description="Disordered" evidence="1">
    <location>
        <begin position="206"/>
        <end position="226"/>
    </location>
</feature>
<dbReference type="GeneID" id="103708227"/>
<accession>A0A8B7C3Z2</accession>
<dbReference type="PANTHER" id="PTHR31182">
    <property type="entry name" value="C2 NT-TYPE DOMAIN-CONTAINING PROTEIN"/>
    <property type="match status" value="1"/>
</dbReference>
<keyword evidence="3" id="KW-1185">Reference proteome</keyword>
<gene>
    <name evidence="4" type="primary">LOC103708227</name>
</gene>
<dbReference type="OrthoDB" id="733571at2759"/>
<proteinExistence type="predicted"/>
<feature type="compositionally biased region" description="Polar residues" evidence="1">
    <location>
        <begin position="266"/>
        <end position="275"/>
    </location>
</feature>
<evidence type="ECO:0000313" key="4">
    <source>
        <dbReference type="RefSeq" id="XP_008791270.2"/>
    </source>
</evidence>
<evidence type="ECO:0000256" key="1">
    <source>
        <dbReference type="SAM" id="MobiDB-lite"/>
    </source>
</evidence>
<evidence type="ECO:0000313" key="3">
    <source>
        <dbReference type="Proteomes" id="UP000228380"/>
    </source>
</evidence>
<dbReference type="RefSeq" id="XP_008791270.2">
    <property type="nucleotide sequence ID" value="XM_008793048.4"/>
</dbReference>
<reference evidence="3" key="1">
    <citation type="journal article" date="2019" name="Nat. Commun.">
        <title>Genome-wide association mapping of date palm fruit traits.</title>
        <authorList>
            <person name="Hazzouri K.M."/>
            <person name="Gros-Balthazard M."/>
            <person name="Flowers J.M."/>
            <person name="Copetti D."/>
            <person name="Lemansour A."/>
            <person name="Lebrun M."/>
            <person name="Masmoudi K."/>
            <person name="Ferrand S."/>
            <person name="Dhar M.I."/>
            <person name="Fresquez Z.A."/>
            <person name="Rosas U."/>
            <person name="Zhang J."/>
            <person name="Talag J."/>
            <person name="Lee S."/>
            <person name="Kudrna D."/>
            <person name="Powell R.F."/>
            <person name="Leitch I.J."/>
            <person name="Krueger R.R."/>
            <person name="Wing R.A."/>
            <person name="Amiri K.M.A."/>
            <person name="Purugganan M.D."/>
        </authorList>
    </citation>
    <scope>NUCLEOTIDE SEQUENCE [LARGE SCALE GENOMIC DNA]</scope>
    <source>
        <strain evidence="3">cv. Khalas</strain>
    </source>
</reference>
<name>A0A8B7C3Z2_PHODC</name>
<dbReference type="Proteomes" id="UP000228380">
    <property type="component" value="Chromosome 8"/>
</dbReference>
<feature type="domain" description="C2 NT-type" evidence="2">
    <location>
        <begin position="14"/>
        <end position="189"/>
    </location>
</feature>
<dbReference type="KEGG" id="pda:103708227"/>
<feature type="compositionally biased region" description="Low complexity" evidence="1">
    <location>
        <begin position="255"/>
        <end position="265"/>
    </location>
</feature>
<dbReference type="PANTHER" id="PTHR31182:SF17">
    <property type="entry name" value="EEIG1_EHBP1 PROTEIN AMINO-TERMINAL DOMAIN PROTEIN"/>
    <property type="match status" value="1"/>
</dbReference>
<sequence>MVAKKVMRYSPWAPSAPTTAKKKYKVRLAVTRLEGLPPSREGGGGGKVAAVEIKWKRPSRMGSLSYLVRRRRKPVRSVSREKPVGNDGVVDWEEGGDANICCFWNSELVSRSDSDPNSIGPLDVTFSILHGFHDQQGGKENKLEEVGTAMVNLADWASSYQSQRQGEEGKDSKLQVQRKQLPITLRMESLAWEATLYVTINFDEPTKGKKNQQEKQTSDEAGTDDSCIFNAEDQLLLADEKDKLADYSKRDHAASNSSSSSGRSSPETGLTSKESFLSWRKRSKIANKSRETQDSSSLENIPSRSGMHKKESSGSDQDDDLVGSWKVKEFISRDRETKLKTQVFFASIDQRDESAGGESACTALVAVIANALHSNGLNPPTRSEFDTLIREGSSEWRKLCENVSYIGRFPNKHFDLDTIIEANIKPISVLPEKSFVGFFQPESFESLHGAMSFDDIWQDITSNIREGDPKVYIVSWNDHFFLLKVEANAYYVIDTLGERLFEGCYKAYILRFDDSTEMYRLPEDSGNEGGEELHCSGKECCREFINRFLATIPLREELEIEKKGVGTNTALHQRLQIELHLTEAANQIATQS</sequence>
<dbReference type="AlphaFoldDB" id="A0A8B7C3Z2"/>
<evidence type="ECO:0000259" key="2">
    <source>
        <dbReference type="PROSITE" id="PS51840"/>
    </source>
</evidence>
<feature type="region of interest" description="Disordered" evidence="1">
    <location>
        <begin position="247"/>
        <end position="320"/>
    </location>
</feature>
<organism evidence="3 4">
    <name type="scientific">Phoenix dactylifera</name>
    <name type="common">Date palm</name>
    <dbReference type="NCBI Taxonomy" id="42345"/>
    <lineage>
        <taxon>Eukaryota</taxon>
        <taxon>Viridiplantae</taxon>
        <taxon>Streptophyta</taxon>
        <taxon>Embryophyta</taxon>
        <taxon>Tracheophyta</taxon>
        <taxon>Spermatophyta</taxon>
        <taxon>Magnoliopsida</taxon>
        <taxon>Liliopsida</taxon>
        <taxon>Arecaceae</taxon>
        <taxon>Coryphoideae</taxon>
        <taxon>Phoeniceae</taxon>
        <taxon>Phoenix</taxon>
    </lineage>
</organism>
<feature type="compositionally biased region" description="Basic and acidic residues" evidence="1">
    <location>
        <begin position="206"/>
        <end position="218"/>
    </location>
</feature>